<evidence type="ECO:0000313" key="1">
    <source>
        <dbReference type="EMBL" id="QOY26176.1"/>
    </source>
</evidence>
<sequence length="211" mass="23501">MYYDYYPYYVYDYRQHPDLSQANHKMRSHLSAIQQIPIHSSSFQQSMAAVVKHLQAVSRALALGCGMSSEFRFLPDTWGLRELHIVHAKYLTPLSYHVYSALGAAELLASGQGRAPHFPLMVGCMNSILRLWSNFPAAIADLRRAAGHQYASSVDEAENLLRLMVPATQQALSISQSAVSPAIWQASLRAAQLAREVRQNVAQSMSQGSSY</sequence>
<organism evidence="1 2">
    <name type="scientific">Bacillus velezensis</name>
    <dbReference type="NCBI Taxonomy" id="492670"/>
    <lineage>
        <taxon>Bacteria</taxon>
        <taxon>Bacillati</taxon>
        <taxon>Bacillota</taxon>
        <taxon>Bacilli</taxon>
        <taxon>Bacillales</taxon>
        <taxon>Bacillaceae</taxon>
        <taxon>Bacillus</taxon>
        <taxon>Bacillus amyloliquefaciens group</taxon>
    </lineage>
</organism>
<reference evidence="2" key="1">
    <citation type="submission" date="2020-10" db="EMBL/GenBank/DDBJ databases">
        <title>Complete genome sequence of Bacillus velezensis NST6.</title>
        <authorList>
            <person name="Choi J."/>
        </authorList>
    </citation>
    <scope>NUCLEOTIDE SEQUENCE [LARGE SCALE GENOMIC DNA]</scope>
    <source>
        <strain evidence="2">NST6</strain>
    </source>
</reference>
<accession>A0A7W4LU61</accession>
<evidence type="ECO:0000313" key="2">
    <source>
        <dbReference type="Proteomes" id="UP000587477"/>
    </source>
</evidence>
<protein>
    <submittedName>
        <fullName evidence="1">Uncharacterized protein</fullName>
    </submittedName>
</protein>
<dbReference type="Proteomes" id="UP000587477">
    <property type="component" value="Chromosome"/>
</dbReference>
<dbReference type="AlphaFoldDB" id="A0A7W4LU61"/>
<dbReference type="RefSeq" id="WP_104843115.1">
    <property type="nucleotide sequence ID" value="NZ_CP026533.1"/>
</dbReference>
<gene>
    <name evidence="1" type="ORF">BACVE_001132</name>
</gene>
<name>A0A7W4LU61_BACVE</name>
<dbReference type="EMBL" id="CP063687">
    <property type="protein sequence ID" value="QOY26176.1"/>
    <property type="molecule type" value="Genomic_DNA"/>
</dbReference>
<proteinExistence type="predicted"/>